<protein>
    <submittedName>
        <fullName evidence="2">Uncharacterized protein</fullName>
    </submittedName>
</protein>
<feature type="compositionally biased region" description="Basic residues" evidence="1">
    <location>
        <begin position="48"/>
        <end position="61"/>
    </location>
</feature>
<comment type="caution">
    <text evidence="2">The sequence shown here is derived from an EMBL/GenBank/DDBJ whole genome shotgun (WGS) entry which is preliminary data.</text>
</comment>
<name>A0ABV1A4P3_9TELE</name>
<feature type="region of interest" description="Disordered" evidence="1">
    <location>
        <begin position="35"/>
        <end position="61"/>
    </location>
</feature>
<dbReference type="Proteomes" id="UP001469553">
    <property type="component" value="Unassembled WGS sequence"/>
</dbReference>
<dbReference type="EMBL" id="JAHRIP010080188">
    <property type="protein sequence ID" value="MEQ2312770.1"/>
    <property type="molecule type" value="Genomic_DNA"/>
</dbReference>
<accession>A0ABV1A4P3</accession>
<evidence type="ECO:0000256" key="1">
    <source>
        <dbReference type="SAM" id="MobiDB-lite"/>
    </source>
</evidence>
<gene>
    <name evidence="2" type="ORF">AMECASPLE_034636</name>
</gene>
<organism evidence="2 3">
    <name type="scientific">Ameca splendens</name>
    <dbReference type="NCBI Taxonomy" id="208324"/>
    <lineage>
        <taxon>Eukaryota</taxon>
        <taxon>Metazoa</taxon>
        <taxon>Chordata</taxon>
        <taxon>Craniata</taxon>
        <taxon>Vertebrata</taxon>
        <taxon>Euteleostomi</taxon>
        <taxon>Actinopterygii</taxon>
        <taxon>Neopterygii</taxon>
        <taxon>Teleostei</taxon>
        <taxon>Neoteleostei</taxon>
        <taxon>Acanthomorphata</taxon>
        <taxon>Ovalentaria</taxon>
        <taxon>Atherinomorphae</taxon>
        <taxon>Cyprinodontiformes</taxon>
        <taxon>Goodeidae</taxon>
        <taxon>Ameca</taxon>
    </lineage>
</organism>
<keyword evidence="3" id="KW-1185">Reference proteome</keyword>
<evidence type="ECO:0000313" key="2">
    <source>
        <dbReference type="EMBL" id="MEQ2312770.1"/>
    </source>
</evidence>
<reference evidence="2 3" key="1">
    <citation type="submission" date="2021-06" db="EMBL/GenBank/DDBJ databases">
        <authorList>
            <person name="Palmer J.M."/>
        </authorList>
    </citation>
    <scope>NUCLEOTIDE SEQUENCE [LARGE SCALE GENOMIC DNA]</scope>
    <source>
        <strain evidence="2 3">AS_MEX2019</strain>
        <tissue evidence="2">Muscle</tissue>
    </source>
</reference>
<evidence type="ECO:0000313" key="3">
    <source>
        <dbReference type="Proteomes" id="UP001469553"/>
    </source>
</evidence>
<sequence length="114" mass="12975">MTLSTYKNIHSPTPSLCTYNGSLHHLLLQEDADNFSQTASGGGEGKTTHKSGSQKRKERKLRQEKRGIWYVTRFFHRQGVSVTCSCNGKFWNINMLSIPNFVHNLQASSFFSTY</sequence>
<proteinExistence type="predicted"/>